<dbReference type="AlphaFoldDB" id="K0IDD7"/>
<evidence type="ECO:0000313" key="2">
    <source>
        <dbReference type="EMBL" id="AFU59406.1"/>
    </source>
</evidence>
<proteinExistence type="predicted"/>
<keyword evidence="1" id="KW-0472">Membrane</keyword>
<dbReference type="InParanoid" id="K0IDD7"/>
<keyword evidence="1" id="KW-0812">Transmembrane</keyword>
<feature type="transmembrane region" description="Helical" evidence="1">
    <location>
        <begin position="171"/>
        <end position="197"/>
    </location>
</feature>
<dbReference type="OrthoDB" id="10659at2157"/>
<feature type="transmembrane region" description="Helical" evidence="1">
    <location>
        <begin position="139"/>
        <end position="159"/>
    </location>
</feature>
<feature type="transmembrane region" description="Helical" evidence="1">
    <location>
        <begin position="209"/>
        <end position="229"/>
    </location>
</feature>
<keyword evidence="1" id="KW-1133">Transmembrane helix</keyword>
<protein>
    <submittedName>
        <fullName evidence="2">Uncharacterized protein</fullName>
    </submittedName>
</protein>
<dbReference type="GeneID" id="13794501"/>
<evidence type="ECO:0000313" key="3">
    <source>
        <dbReference type="Proteomes" id="UP000008037"/>
    </source>
</evidence>
<gene>
    <name evidence="2" type="ordered locus">Ngar_c24840</name>
</gene>
<organism evidence="2 3">
    <name type="scientific">Nitrososphaera gargensis (strain Ga9.2)</name>
    <dbReference type="NCBI Taxonomy" id="1237085"/>
    <lineage>
        <taxon>Archaea</taxon>
        <taxon>Nitrososphaerota</taxon>
        <taxon>Nitrososphaeria</taxon>
        <taxon>Nitrososphaerales</taxon>
        <taxon>Nitrososphaeraceae</taxon>
        <taxon>Nitrososphaera</taxon>
    </lineage>
</organism>
<evidence type="ECO:0000256" key="1">
    <source>
        <dbReference type="SAM" id="Phobius"/>
    </source>
</evidence>
<keyword evidence="3" id="KW-1185">Reference proteome</keyword>
<dbReference type="RefSeq" id="WP_015019941.1">
    <property type="nucleotide sequence ID" value="NC_018719.1"/>
</dbReference>
<dbReference type="Proteomes" id="UP000008037">
    <property type="component" value="Chromosome"/>
</dbReference>
<dbReference type="EMBL" id="CP002408">
    <property type="protein sequence ID" value="AFU59406.1"/>
    <property type="molecule type" value="Genomic_DNA"/>
</dbReference>
<dbReference type="HOGENOM" id="CLU_1003322_0_0_2"/>
<feature type="transmembrane region" description="Helical" evidence="1">
    <location>
        <begin position="235"/>
        <end position="256"/>
    </location>
</feature>
<feature type="transmembrane region" description="Helical" evidence="1">
    <location>
        <begin position="76"/>
        <end position="97"/>
    </location>
</feature>
<sequence length="270" mass="28887">MEEQQAYLDIKRARRNLVLGLIAAIAAIDGAVFFTAGSEIEAIVSDISRVGTVCAAAALSLVVVRRQKVGGLFGRAYAALAAGLMLWVVAESIWAYYELGLGIGAHTTSIADVFWISGYGPFAYHLLSTARFFGKGLKRSAIAIVGVAAALFLAFYIQTLVGVFELEGPGALATLAISIVYPVLDALLIVPAVLIVMNAGKGQLTSIPWIFIGWILLVLADSMLGVAAASDMSEVFHITMAYNAAYLCFAAGLLWYNRQFIISDKKLVNW</sequence>
<feature type="transmembrane region" description="Helical" evidence="1">
    <location>
        <begin position="42"/>
        <end position="64"/>
    </location>
</feature>
<dbReference type="STRING" id="1237085.Ngar_c24840"/>
<dbReference type="KEGG" id="nga:Ngar_c24840"/>
<dbReference type="BioCyc" id="CNIT1237085:G1324-2482-MONOMER"/>
<accession>K0IDD7</accession>
<feature type="transmembrane region" description="Helical" evidence="1">
    <location>
        <begin position="17"/>
        <end position="36"/>
    </location>
</feature>
<feature type="transmembrane region" description="Helical" evidence="1">
    <location>
        <begin position="103"/>
        <end position="127"/>
    </location>
</feature>
<reference evidence="2 3" key="1">
    <citation type="journal article" date="2012" name="Environ. Microbiol.">
        <title>The genome of the ammonia-oxidizing Candidatus Nitrososphaera gargensis: insights into metabolic versatility and environmental adaptations.</title>
        <authorList>
            <person name="Spang A."/>
            <person name="Poehlein A."/>
            <person name="Offre P."/>
            <person name="Zumbragel S."/>
            <person name="Haider S."/>
            <person name="Rychlik N."/>
            <person name="Nowka B."/>
            <person name="Schmeisser C."/>
            <person name="Lebedeva E.V."/>
            <person name="Rattei T."/>
            <person name="Bohm C."/>
            <person name="Schmid M."/>
            <person name="Galushko A."/>
            <person name="Hatzenpichler R."/>
            <person name="Weinmaier T."/>
            <person name="Daniel R."/>
            <person name="Schleper C."/>
            <person name="Spieck E."/>
            <person name="Streit W."/>
            <person name="Wagner M."/>
        </authorList>
    </citation>
    <scope>NUCLEOTIDE SEQUENCE [LARGE SCALE GENOMIC DNA]</scope>
    <source>
        <strain evidence="3">Ga9.2</strain>
    </source>
</reference>
<name>K0IDD7_NITGG</name>